<accession>A0A7G2CDR2</accession>
<protein>
    <submittedName>
        <fullName evidence="1">Uncharacterized protein</fullName>
    </submittedName>
</protein>
<sequence>MCAKEGAKLCVDPAAELSKYATDVNVTHNAAKLTETDSSEKFSLLYDMALKSISFFDAADREEGKAASLIVVVGPDWTVLNRFCRLVPHGTYHCVRLVPGETAEDVFLRLAKGTLVAEEGAGKRCILFTTADLAQTILPASLDVGLLIDLAHDTERPVDPSTMSDSYRTGYANFVTLRNRRRGCKMLLQLIPKKILHHAQNRKVQVEHCLFSLPLERCVQLYGVLTALQTAQPSADHSSVAQRIAPLVKDIFIGVGGVANSKYEELRRLMIQVEQQLEAGGVLTARGKGHATTTPFTPIGVALLTLQLPLTISRLMLYSGVFDCTPVVCTLAALCVIGDIGISKVEEEEKWEEYCEGRKFFSSESNSDMVSSFNLFKMYLDTKANNEGDAFITEGCLSREKLTRVSQLQAEVYAFMLRTGLAVPSTPEEASLFQVVNEASVTAFEAKVREFPDKVMLQPSVVSCLSAAFYPNCAVLYGDGSAAIVDGLHHVPEAAKPVSFPRFGAFDANSVVQAASGGNPFLFLSKRVAITEQGALTRVSALNCGIPLESATVVVASGVGEEKPKRPPTRCRGWSSQLTTAWRSTTRARQLPPPAQLPPSSVALLPYDTIHSPNVVYTTDRSLSFTMRATTARWLLLFKKVHATLSGYAREPWPFERGCTRKGTARCVVLVGETTPGRD</sequence>
<dbReference type="Proteomes" id="UP000515908">
    <property type="component" value="Chromosome 09"/>
</dbReference>
<keyword evidence="2" id="KW-1185">Reference proteome</keyword>
<evidence type="ECO:0000313" key="1">
    <source>
        <dbReference type="EMBL" id="CAD2217535.1"/>
    </source>
</evidence>
<evidence type="ECO:0000313" key="2">
    <source>
        <dbReference type="Proteomes" id="UP000515908"/>
    </source>
</evidence>
<organism evidence="1 2">
    <name type="scientific">Angomonas deanei</name>
    <dbReference type="NCBI Taxonomy" id="59799"/>
    <lineage>
        <taxon>Eukaryota</taxon>
        <taxon>Discoba</taxon>
        <taxon>Euglenozoa</taxon>
        <taxon>Kinetoplastea</taxon>
        <taxon>Metakinetoplastina</taxon>
        <taxon>Trypanosomatida</taxon>
        <taxon>Trypanosomatidae</taxon>
        <taxon>Strigomonadinae</taxon>
        <taxon>Angomonas</taxon>
    </lineage>
</organism>
<gene>
    <name evidence="1" type="ORF">ADEAN_000501300</name>
</gene>
<dbReference type="VEuPathDB" id="TriTrypDB:ADEAN_000501300"/>
<dbReference type="AlphaFoldDB" id="A0A7G2CDR2"/>
<proteinExistence type="predicted"/>
<dbReference type="OrthoDB" id="447637at2759"/>
<name>A0A7G2CDR2_9TRYP</name>
<reference evidence="1 2" key="1">
    <citation type="submission" date="2020-08" db="EMBL/GenBank/DDBJ databases">
        <authorList>
            <person name="Newling K."/>
            <person name="Davey J."/>
            <person name="Forrester S."/>
        </authorList>
    </citation>
    <scope>NUCLEOTIDE SEQUENCE [LARGE SCALE GENOMIC DNA]</scope>
    <source>
        <strain evidence="2">Crithidia deanei Carvalho (ATCC PRA-265)</strain>
    </source>
</reference>
<dbReference type="EMBL" id="LR877153">
    <property type="protein sequence ID" value="CAD2217535.1"/>
    <property type="molecule type" value="Genomic_DNA"/>
</dbReference>